<dbReference type="InterPro" id="IPR032675">
    <property type="entry name" value="LRR_dom_sf"/>
</dbReference>
<sequence>MLVQKCRKLELPLCVEMEQCYTSLEYLTITDSCDSLKALPLGFPKLLSLRIVACTNFETLSVPNEIQNLASLHISNCPNMVSFPRGGLPAPNLTWIWIENCMNLKLLPEGMHFQLPSLQYLSIDECPELESFPEGGLPSNLLRLSIKNCKKLMNRRMEWGLERLPNLKSFSIGAEIVQESFPEDMLLPSSLTSLSITSLSNLKSLNHKALQHLTSLQEMRISNCPNLQSLPEGLPTLDISDFINTIGAANTRFLESPRPILKLFVITELKICCASMSSCSSVVEVVQDQLPRSLTWDFHEGALNGALTIKCMSRLGECFSELNEVNAQWWSEMCSHTMDGPVLPEMDSHPSSGQRHVIEEQALMVAHKDNSGGSGVDRGASRGRGRGRGRSATHADTIDISLDWGDQQDTDSLDHNHNDQPTTPVAGDQIPNAFPGVDDAVAQQNSGKDSLEEANDPAQSQTSDLSERRIRHPPI</sequence>
<organism evidence="3 4">
    <name type="scientific">Nyssa sinensis</name>
    <dbReference type="NCBI Taxonomy" id="561372"/>
    <lineage>
        <taxon>Eukaryota</taxon>
        <taxon>Viridiplantae</taxon>
        <taxon>Streptophyta</taxon>
        <taxon>Embryophyta</taxon>
        <taxon>Tracheophyta</taxon>
        <taxon>Spermatophyta</taxon>
        <taxon>Magnoliopsida</taxon>
        <taxon>eudicotyledons</taxon>
        <taxon>Gunneridae</taxon>
        <taxon>Pentapetalae</taxon>
        <taxon>asterids</taxon>
        <taxon>Cornales</taxon>
        <taxon>Nyssaceae</taxon>
        <taxon>Nyssa</taxon>
    </lineage>
</organism>
<gene>
    <name evidence="3" type="ORF">F0562_026032</name>
</gene>
<dbReference type="SUPFAM" id="SSF52058">
    <property type="entry name" value="L domain-like"/>
    <property type="match status" value="1"/>
</dbReference>
<feature type="region of interest" description="Disordered" evidence="2">
    <location>
        <begin position="366"/>
        <end position="475"/>
    </location>
</feature>
<reference evidence="3 4" key="1">
    <citation type="submission" date="2019-09" db="EMBL/GenBank/DDBJ databases">
        <title>A chromosome-level genome assembly of the Chinese tupelo Nyssa sinensis.</title>
        <authorList>
            <person name="Yang X."/>
            <person name="Kang M."/>
            <person name="Yang Y."/>
            <person name="Xiong H."/>
            <person name="Wang M."/>
            <person name="Zhang Z."/>
            <person name="Wang Z."/>
            <person name="Wu H."/>
            <person name="Ma T."/>
            <person name="Liu J."/>
            <person name="Xi Z."/>
        </authorList>
    </citation>
    <scope>NUCLEOTIDE SEQUENCE [LARGE SCALE GENOMIC DNA]</scope>
    <source>
        <strain evidence="3">J267</strain>
        <tissue evidence="3">Leaf</tissue>
    </source>
</reference>
<dbReference type="Proteomes" id="UP000325577">
    <property type="component" value="Linkage Group LG14"/>
</dbReference>
<evidence type="ECO:0000256" key="1">
    <source>
        <dbReference type="ARBA" id="ARBA00022821"/>
    </source>
</evidence>
<evidence type="ECO:0000313" key="3">
    <source>
        <dbReference type="EMBL" id="KAA8539340.1"/>
    </source>
</evidence>
<dbReference type="OrthoDB" id="1896560at2759"/>
<keyword evidence="1" id="KW-0611">Plant defense</keyword>
<dbReference type="Gene3D" id="3.80.10.10">
    <property type="entry name" value="Ribonuclease Inhibitor"/>
    <property type="match status" value="2"/>
</dbReference>
<dbReference type="GO" id="GO:0006952">
    <property type="term" value="P:defense response"/>
    <property type="evidence" value="ECO:0007669"/>
    <property type="project" value="UniProtKB-KW"/>
</dbReference>
<evidence type="ECO:0000256" key="2">
    <source>
        <dbReference type="SAM" id="MobiDB-lite"/>
    </source>
</evidence>
<keyword evidence="4" id="KW-1185">Reference proteome</keyword>
<proteinExistence type="predicted"/>
<feature type="compositionally biased region" description="Basic residues" evidence="2">
    <location>
        <begin position="381"/>
        <end position="391"/>
    </location>
</feature>
<name>A0A5J5BA48_9ASTE</name>
<dbReference type="PANTHER" id="PTHR36766:SF40">
    <property type="entry name" value="DISEASE RESISTANCE PROTEIN RGA3"/>
    <property type="match status" value="1"/>
</dbReference>
<dbReference type="EMBL" id="CM018037">
    <property type="protein sequence ID" value="KAA8539340.1"/>
    <property type="molecule type" value="Genomic_DNA"/>
</dbReference>
<protein>
    <submittedName>
        <fullName evidence="3">Uncharacterized protein</fullName>
    </submittedName>
</protein>
<dbReference type="PANTHER" id="PTHR36766">
    <property type="entry name" value="PLANT BROAD-SPECTRUM MILDEW RESISTANCE PROTEIN RPW8"/>
    <property type="match status" value="1"/>
</dbReference>
<accession>A0A5J5BA48</accession>
<evidence type="ECO:0000313" key="4">
    <source>
        <dbReference type="Proteomes" id="UP000325577"/>
    </source>
</evidence>
<dbReference type="AlphaFoldDB" id="A0A5J5BA48"/>